<gene>
    <name evidence="1" type="ordered locus">Thivi_1107</name>
    <name evidence="2" type="ordered locus">Thivi_2044</name>
    <name evidence="3" type="ordered locus">Thivi_2641</name>
    <name evidence="4" type="ordered locus">Thivi_2950</name>
</gene>
<name>I3YAI2_THIV6</name>
<sequence>MVKYVVRLTEEERTALTEVIGKGKAAARKIKHANVLLKLDAGGPGWSDAQAADAFDCSARTVFSIRQRFVEAGLEAALERKKREHPPRERLLDGDGEAQLVRLACSAPPEGQARWTLTLLAESLVELQVVETISPQTVMRTLKKTF</sequence>
<evidence type="ECO:0000313" key="2">
    <source>
        <dbReference type="EMBL" id="AFL74000.1"/>
    </source>
</evidence>
<dbReference type="KEGG" id="tvi:Thivi_2044"/>
<keyword evidence="5" id="KW-1185">Reference proteome</keyword>
<dbReference type="AlphaFoldDB" id="I3YAI2"/>
<dbReference type="Proteomes" id="UP000006062">
    <property type="component" value="Chromosome"/>
</dbReference>
<dbReference type="HOGENOM" id="CLU_041125_5_1_6"/>
<organism evidence="2 5">
    <name type="scientific">Thiocystis violascens (strain ATCC 17096 / DSM 198 / 6111)</name>
    <name type="common">Chromatium violascens</name>
    <dbReference type="NCBI Taxonomy" id="765911"/>
    <lineage>
        <taxon>Bacteria</taxon>
        <taxon>Pseudomonadati</taxon>
        <taxon>Pseudomonadota</taxon>
        <taxon>Gammaproteobacteria</taxon>
        <taxon>Chromatiales</taxon>
        <taxon>Chromatiaceae</taxon>
        <taxon>Thiocystis</taxon>
    </lineage>
</organism>
<dbReference type="EMBL" id="CP003154">
    <property type="protein sequence ID" value="AFL74000.1"/>
    <property type="molecule type" value="Genomic_DNA"/>
</dbReference>
<dbReference type="EMBL" id="CP003154">
    <property type="protein sequence ID" value="AFL74571.1"/>
    <property type="molecule type" value="Genomic_DNA"/>
</dbReference>
<protein>
    <recommendedName>
        <fullName evidence="6">Transposase</fullName>
    </recommendedName>
</protein>
<dbReference type="STRING" id="765911.Thivi_1107"/>
<reference evidence="2 5" key="1">
    <citation type="submission" date="2012-06" db="EMBL/GenBank/DDBJ databases">
        <title>Complete sequence of Thiocystis violascens DSM 198.</title>
        <authorList>
            <consortium name="US DOE Joint Genome Institute"/>
            <person name="Lucas S."/>
            <person name="Han J."/>
            <person name="Lapidus A."/>
            <person name="Cheng J.-F."/>
            <person name="Goodwin L."/>
            <person name="Pitluck S."/>
            <person name="Peters L."/>
            <person name="Ovchinnikova G."/>
            <person name="Teshima H."/>
            <person name="Detter J.C."/>
            <person name="Han C."/>
            <person name="Tapia R."/>
            <person name="Land M."/>
            <person name="Hauser L."/>
            <person name="Kyrpides N."/>
            <person name="Ivanova N."/>
            <person name="Pagani I."/>
            <person name="Vogl K."/>
            <person name="Liu Z."/>
            <person name="Frigaard N.-U."/>
            <person name="Bryant D."/>
            <person name="Woyke T."/>
        </authorList>
    </citation>
    <scope>NUCLEOTIDE SEQUENCE [LARGE SCALE GENOMIC DNA]</scope>
    <source>
        <strain evidence="5">ATCC 17096 / DSM 198 / 6111</strain>
        <strain evidence="2">DSM 198</strain>
    </source>
</reference>
<dbReference type="KEGG" id="tvi:Thivi_2950"/>
<dbReference type="Pfam" id="PF13565">
    <property type="entry name" value="HTH_32"/>
    <property type="match status" value="1"/>
</dbReference>
<dbReference type="eggNOG" id="COG3415">
    <property type="taxonomic scope" value="Bacteria"/>
</dbReference>
<evidence type="ECO:0000313" key="5">
    <source>
        <dbReference type="Proteomes" id="UP000006062"/>
    </source>
</evidence>
<evidence type="ECO:0000313" key="3">
    <source>
        <dbReference type="EMBL" id="AFL74571.1"/>
    </source>
</evidence>
<dbReference type="EMBL" id="CP003154">
    <property type="protein sequence ID" value="AFL73138.1"/>
    <property type="molecule type" value="Genomic_DNA"/>
</dbReference>
<dbReference type="SUPFAM" id="SSF46689">
    <property type="entry name" value="Homeodomain-like"/>
    <property type="match status" value="1"/>
</dbReference>
<evidence type="ECO:0000313" key="1">
    <source>
        <dbReference type="EMBL" id="AFL73138.1"/>
    </source>
</evidence>
<evidence type="ECO:0000313" key="4">
    <source>
        <dbReference type="EMBL" id="AFL74842.1"/>
    </source>
</evidence>
<proteinExistence type="predicted"/>
<dbReference type="EMBL" id="CP003154">
    <property type="protein sequence ID" value="AFL74842.1"/>
    <property type="molecule type" value="Genomic_DNA"/>
</dbReference>
<accession>I3YAI2</accession>
<dbReference type="InterPro" id="IPR009057">
    <property type="entry name" value="Homeodomain-like_sf"/>
</dbReference>
<dbReference type="KEGG" id="tvi:Thivi_1107"/>
<dbReference type="KEGG" id="tvi:Thivi_2641"/>
<evidence type="ECO:0008006" key="6">
    <source>
        <dbReference type="Google" id="ProtNLM"/>
    </source>
</evidence>